<feature type="compositionally biased region" description="Basic and acidic residues" evidence="1">
    <location>
        <begin position="204"/>
        <end position="217"/>
    </location>
</feature>
<feature type="region of interest" description="Disordered" evidence="1">
    <location>
        <begin position="146"/>
        <end position="229"/>
    </location>
</feature>
<feature type="compositionally biased region" description="Acidic residues" evidence="1">
    <location>
        <begin position="168"/>
        <end position="203"/>
    </location>
</feature>
<keyword evidence="2" id="KW-0472">Membrane</keyword>
<keyword evidence="4" id="KW-1185">Reference proteome</keyword>
<dbReference type="PANTHER" id="PTHR34835">
    <property type="entry name" value="OS07G0283600 PROTEIN-RELATED"/>
    <property type="match status" value="1"/>
</dbReference>
<comment type="caution">
    <text evidence="3">The sequence shown here is derived from an EMBL/GenBank/DDBJ whole genome shotgun (WGS) entry which is preliminary data.</text>
</comment>
<evidence type="ECO:0000313" key="4">
    <source>
        <dbReference type="Proteomes" id="UP000626092"/>
    </source>
</evidence>
<dbReference type="OrthoDB" id="1746575at2759"/>
<dbReference type="PANTHER" id="PTHR34835:SF82">
    <property type="entry name" value="OS01G0826651 PROTEIN"/>
    <property type="match status" value="1"/>
</dbReference>
<feature type="transmembrane region" description="Helical" evidence="2">
    <location>
        <begin position="92"/>
        <end position="110"/>
    </location>
</feature>
<dbReference type="EMBL" id="WJXA01000012">
    <property type="protein sequence ID" value="KAF7123093.1"/>
    <property type="molecule type" value="Genomic_DNA"/>
</dbReference>
<sequence length="229" mass="25963">MTRRLTVKMMDHVSDKKTSGKKFKTAYVLYALCCFLCPPTKDEAGPKLFPGVMDLDEIPHYAWPQFILDWLVHQITMYKNRGAKTTKKQGRLRPQALVVVFYYLCFYILIKSRWICIEGFQLAKRMFIQQVEQIKKTDDILMEALKNKPSGRDESTSDVQNKPSGEQSESDESDGGSERDESDGGEEGDPSDQGEESEGNEGGEDTKCAEKDFEPKGVEPMSPFPRIAN</sequence>
<proteinExistence type="predicted"/>
<evidence type="ECO:0000256" key="2">
    <source>
        <dbReference type="SAM" id="Phobius"/>
    </source>
</evidence>
<gene>
    <name evidence="3" type="ORF">RHSIM_Rhsim12G0034100</name>
</gene>
<organism evidence="3 4">
    <name type="scientific">Rhododendron simsii</name>
    <name type="common">Sims's rhododendron</name>
    <dbReference type="NCBI Taxonomy" id="118357"/>
    <lineage>
        <taxon>Eukaryota</taxon>
        <taxon>Viridiplantae</taxon>
        <taxon>Streptophyta</taxon>
        <taxon>Embryophyta</taxon>
        <taxon>Tracheophyta</taxon>
        <taxon>Spermatophyta</taxon>
        <taxon>Magnoliopsida</taxon>
        <taxon>eudicotyledons</taxon>
        <taxon>Gunneridae</taxon>
        <taxon>Pentapetalae</taxon>
        <taxon>asterids</taxon>
        <taxon>Ericales</taxon>
        <taxon>Ericaceae</taxon>
        <taxon>Ericoideae</taxon>
        <taxon>Rhodoreae</taxon>
        <taxon>Rhododendron</taxon>
    </lineage>
</organism>
<dbReference type="AlphaFoldDB" id="A0A834L7X8"/>
<name>A0A834L7X8_RHOSS</name>
<protein>
    <submittedName>
        <fullName evidence="3">Uncharacterized protein</fullName>
    </submittedName>
</protein>
<evidence type="ECO:0000313" key="3">
    <source>
        <dbReference type="EMBL" id="KAF7123093.1"/>
    </source>
</evidence>
<keyword evidence="2" id="KW-1133">Transmembrane helix</keyword>
<dbReference type="Proteomes" id="UP000626092">
    <property type="component" value="Unassembled WGS sequence"/>
</dbReference>
<reference evidence="3" key="1">
    <citation type="submission" date="2019-11" db="EMBL/GenBank/DDBJ databases">
        <authorList>
            <person name="Liu Y."/>
            <person name="Hou J."/>
            <person name="Li T.-Q."/>
            <person name="Guan C.-H."/>
            <person name="Wu X."/>
            <person name="Wu H.-Z."/>
            <person name="Ling F."/>
            <person name="Zhang R."/>
            <person name="Shi X.-G."/>
            <person name="Ren J.-P."/>
            <person name="Chen E.-F."/>
            <person name="Sun J.-M."/>
        </authorList>
    </citation>
    <scope>NUCLEOTIDE SEQUENCE</scope>
    <source>
        <strain evidence="3">Adult_tree_wgs_1</strain>
        <tissue evidence="3">Leaves</tissue>
    </source>
</reference>
<keyword evidence="2" id="KW-0812">Transmembrane</keyword>
<accession>A0A834L7X8</accession>
<evidence type="ECO:0000256" key="1">
    <source>
        <dbReference type="SAM" id="MobiDB-lite"/>
    </source>
</evidence>